<dbReference type="GO" id="GO:0007168">
    <property type="term" value="P:receptor guanylyl cyclase signaling pathway"/>
    <property type="evidence" value="ECO:0007669"/>
    <property type="project" value="TreeGrafter"/>
</dbReference>
<dbReference type="SUPFAM" id="SSF53822">
    <property type="entry name" value="Periplasmic binding protein-like I"/>
    <property type="match status" value="1"/>
</dbReference>
<feature type="coiled-coil region" evidence="13">
    <location>
        <begin position="868"/>
        <end position="906"/>
    </location>
</feature>
<keyword evidence="11" id="KW-0456">Lyase</keyword>
<dbReference type="FunFam" id="3.30.70.1230:FF:000035">
    <property type="entry name" value="Guanylate cyclase"/>
    <property type="match status" value="1"/>
</dbReference>
<dbReference type="Pfam" id="PF07714">
    <property type="entry name" value="PK_Tyr_Ser-Thr"/>
    <property type="match status" value="1"/>
</dbReference>
<dbReference type="SUPFAM" id="SSF56112">
    <property type="entry name" value="Protein kinase-like (PK-like)"/>
    <property type="match status" value="1"/>
</dbReference>
<evidence type="ECO:0000256" key="5">
    <source>
        <dbReference type="ARBA" id="ARBA00022741"/>
    </source>
</evidence>
<dbReference type="InterPro" id="IPR000719">
    <property type="entry name" value="Prot_kinase_dom"/>
</dbReference>
<dbReference type="GO" id="GO:0035556">
    <property type="term" value="P:intracellular signal transduction"/>
    <property type="evidence" value="ECO:0007669"/>
    <property type="project" value="InterPro"/>
</dbReference>
<dbReference type="PROSITE" id="PS50011">
    <property type="entry name" value="PROTEIN_KINASE_DOM"/>
    <property type="match status" value="1"/>
</dbReference>
<dbReference type="GO" id="GO:0005525">
    <property type="term" value="F:GTP binding"/>
    <property type="evidence" value="ECO:0007669"/>
    <property type="project" value="UniProtKB-KW"/>
</dbReference>
<name>A0A1I9GD92_BRUMA</name>
<dbReference type="EMBL" id="LN856986">
    <property type="protein sequence ID" value="CRZ24750.1"/>
    <property type="molecule type" value="Genomic_DNA"/>
</dbReference>
<dbReference type="GO" id="GO:0042330">
    <property type="term" value="P:taxis"/>
    <property type="evidence" value="ECO:0007669"/>
    <property type="project" value="UniProtKB-ARBA"/>
</dbReference>
<evidence type="ECO:0000256" key="7">
    <source>
        <dbReference type="ARBA" id="ARBA00022989"/>
    </source>
</evidence>
<evidence type="ECO:0000256" key="2">
    <source>
        <dbReference type="ARBA" id="ARBA00004167"/>
    </source>
</evidence>
<evidence type="ECO:0000256" key="3">
    <source>
        <dbReference type="ARBA" id="ARBA00012202"/>
    </source>
</evidence>
<evidence type="ECO:0000256" key="12">
    <source>
        <dbReference type="ARBA" id="ARBA00023293"/>
    </source>
</evidence>
<dbReference type="GO" id="GO:0004672">
    <property type="term" value="F:protein kinase activity"/>
    <property type="evidence" value="ECO:0007669"/>
    <property type="project" value="InterPro"/>
</dbReference>
<sequence length="1125" mass="127898">MHIADQVFLATILFMTNYLLNWGITAGNNLAESRLHVFQQIIPNLLLYCLRTLCLLVLPINASSVINIGLIYANTTIPKAPEFLKAGLYDVTGAQPFHDHRFRLLPITSMGCFKNKYKSNDAAIIAEMYYKNNLQMLFGPACDSDLNIVGRLTKEWNILQFSFGNEHFDNDHSSVVQTSTISTLNAAFNLVAFFKIMSWDKVVLIWSVIAFDDEYTTKLKIANIRTVFKLNGISLLNDIHVNTSDTTRSLVDVLMEIKNTSRIWIPIFGYYLHDYIEFLAAVKQLSLDPTVYVTVLLDFVVLGEFKPPWILPNNSINETMKFYFDETIILVNNYYSSHNLSIIRRNIPADANDLTIILYTQLYESGWLYSTILRNTLQTSQNFSQFKGLESLIDTVKSSHFLGPFGTIWLNQYTVRLTPFQVKYVEVFQEEPVGIADLFLTQECDQDKIRKKGASRRCITLTGKITNYNTTITKHFPVDMPLCGFEGEMCDYTGSMLKISLMITAFFLLSCAFFVYRKSKSGETSQMPWAIPYQLLKFVNIEASSMMSVQSLQQQMESKIKLKDLLRSREFAMTEFGAVIVEPYALKAGLFFDNSDVALLHQMKQLVHDNINQFVGICLDKRTEFYAIWNHCFRGTLADLMFFNATTSAKNKLSSDNEIGPAFQENFKRAFVRDIIRGLEFLHSSTIGYHGSLTPSQCLIDSRWILKLSGFGLSKLLYKWRIKGSISAKNGMWLISNSDLHYYSPEMRRFLKNMSKGSITFNAKQARAADIYAFGIILYEIVFHRKLIILDDNHYDIETVNEDTLSIFCESVEALIPPYPSIPGNIEVHPDLLGLMHKCWSGIIDQRPEATLARKITDATLKISGSLVDQMIKNLEQYTNNLEKLVKERTQQLEEAQEHAERLLLELLPKSVADELKVSRRVDPKNYKSATVMYSDVVGFTSLCSDSLPMEVVTLLSGVFQKFDIIISQHQCYKVETIGDAYMVTSGVPITSRHNHVRDIASVAIIMRDFLSEYEIPHRPGQKLHCRWGFNTGPVFAGVVGLNAPRYCVFGQTVTLAAKMENSGLPDKIQISLKSYQLLTARYPEFKCSPRGGVRIDGIGTLLTYWLDDCEELLASSRSVIGSDR</sequence>
<dbReference type="GO" id="GO:0009581">
    <property type="term" value="P:detection of external stimulus"/>
    <property type="evidence" value="ECO:0007669"/>
    <property type="project" value="UniProtKB-ARBA"/>
</dbReference>
<evidence type="ECO:0000256" key="4">
    <source>
        <dbReference type="ARBA" id="ARBA00022692"/>
    </source>
</evidence>
<dbReference type="PANTHER" id="PTHR11920:SF485">
    <property type="entry name" value="RECEPTOR-TYPE GUANYLATE CYCLASE DAF-11"/>
    <property type="match status" value="1"/>
</dbReference>
<accession>A0A1I9GD92</accession>
<evidence type="ECO:0000256" key="11">
    <source>
        <dbReference type="ARBA" id="ARBA00023239"/>
    </source>
</evidence>
<dbReference type="Pfam" id="PF01094">
    <property type="entry name" value="ANF_receptor"/>
    <property type="match status" value="1"/>
</dbReference>
<evidence type="ECO:0000259" key="15">
    <source>
        <dbReference type="PROSITE" id="PS50011"/>
    </source>
</evidence>
<evidence type="ECO:0000256" key="8">
    <source>
        <dbReference type="ARBA" id="ARBA00023134"/>
    </source>
</evidence>
<feature type="domain" description="Protein kinase" evidence="15">
    <location>
        <begin position="513"/>
        <end position="861"/>
    </location>
</feature>
<dbReference type="InterPro" id="IPR028082">
    <property type="entry name" value="Peripla_BP_I"/>
</dbReference>
<comment type="subcellular location">
    <subcellularLocation>
        <location evidence="2">Membrane</location>
        <topology evidence="2">Single-pass membrane protein</topology>
    </subcellularLocation>
</comment>
<dbReference type="InterPro" id="IPR050401">
    <property type="entry name" value="Cyclic_nucleotide_synthase"/>
</dbReference>
<keyword evidence="9 14" id="KW-0472">Membrane</keyword>
<feature type="transmembrane region" description="Helical" evidence="14">
    <location>
        <begin position="6"/>
        <end position="24"/>
    </location>
</feature>
<keyword evidence="4 14" id="KW-0812">Transmembrane</keyword>
<dbReference type="GO" id="GO:0004383">
    <property type="term" value="F:guanylate cyclase activity"/>
    <property type="evidence" value="ECO:0007669"/>
    <property type="project" value="UniProtKB-EC"/>
</dbReference>
<gene>
    <name evidence="17" type="primary">Bma-daf-11</name>
    <name evidence="17" type="ORF">BM_Bm2089</name>
</gene>
<dbReference type="InterPro" id="IPR001245">
    <property type="entry name" value="Ser-Thr/Tyr_kinase_cat_dom"/>
</dbReference>
<dbReference type="Pfam" id="PF00211">
    <property type="entry name" value="Guanylate_cyc"/>
    <property type="match status" value="1"/>
</dbReference>
<keyword evidence="5" id="KW-0547">Nucleotide-binding</keyword>
<evidence type="ECO:0000256" key="9">
    <source>
        <dbReference type="ARBA" id="ARBA00023136"/>
    </source>
</evidence>
<dbReference type="CDD" id="cd07302">
    <property type="entry name" value="CHD"/>
    <property type="match status" value="1"/>
</dbReference>
<dbReference type="InterPro" id="IPR011009">
    <property type="entry name" value="Kinase-like_dom_sf"/>
</dbReference>
<dbReference type="InterPro" id="IPR001054">
    <property type="entry name" value="A/G_cyclase"/>
</dbReference>
<dbReference type="GO" id="GO:0005524">
    <property type="term" value="F:ATP binding"/>
    <property type="evidence" value="ECO:0007669"/>
    <property type="project" value="InterPro"/>
</dbReference>
<dbReference type="SMART" id="SM00044">
    <property type="entry name" value="CYCc"/>
    <property type="match status" value="1"/>
</dbReference>
<reference evidence="17" key="1">
    <citation type="journal article" date="2007" name="Science">
        <title>Draft genome of the filarial nematode parasite Brugia malayi.</title>
        <authorList>
            <person name="Ghedin E."/>
            <person name="Wang S."/>
            <person name="Spiro D."/>
            <person name="Caler E."/>
            <person name="Zhao Q."/>
            <person name="Crabtree J."/>
            <person name="Allen J.E."/>
            <person name="Delcher A.L."/>
            <person name="Guiliano D.B."/>
            <person name="Miranda-Saavedra D."/>
            <person name="Angiuoli S.V."/>
            <person name="Creasy T."/>
            <person name="Amedeo P."/>
            <person name="Haas B."/>
            <person name="El-Sayed N.M."/>
            <person name="Wortman J.R."/>
            <person name="Feldblyum T."/>
            <person name="Tallon L."/>
            <person name="Schatz M."/>
            <person name="Shumway M."/>
            <person name="Koo H."/>
            <person name="Salzberg S.L."/>
            <person name="Schobel S."/>
            <person name="Pertea M."/>
            <person name="Pop M."/>
            <person name="White O."/>
            <person name="Barton G.J."/>
            <person name="Carlow C.K."/>
            <person name="Crawford M.J."/>
            <person name="Daub J."/>
            <person name="Dimmic M.W."/>
            <person name="Estes C.F."/>
            <person name="Foster J.M."/>
            <person name="Ganatra M."/>
            <person name="Gregory W.F."/>
            <person name="Johnson N.M."/>
            <person name="Jin J."/>
            <person name="Komuniecki R."/>
            <person name="Korf I."/>
            <person name="Kumar S."/>
            <person name="Laney S."/>
            <person name="Li B.W."/>
            <person name="Li W."/>
            <person name="Lindblom T.H."/>
            <person name="Lustigman S."/>
            <person name="Ma D."/>
            <person name="Maina C.V."/>
            <person name="Martin D.M."/>
            <person name="McCarter J.P."/>
            <person name="McReynolds L."/>
            <person name="Mitreva M."/>
            <person name="Nutman T.B."/>
            <person name="Parkinson J."/>
            <person name="Peregrin-Alvarez J.M."/>
            <person name="Poole C."/>
            <person name="Ren Q."/>
            <person name="Saunders L."/>
            <person name="Sluder A.E."/>
            <person name="Smith K."/>
            <person name="Stanke M."/>
            <person name="Unnasch T.R."/>
            <person name="Ware J."/>
            <person name="Wei A.D."/>
            <person name="Weil G."/>
            <person name="Williams D.J."/>
            <person name="Zhang Y."/>
            <person name="Williams S.A."/>
            <person name="Fraser-Liggett C."/>
            <person name="Slatko B."/>
            <person name="Blaxter M.L."/>
            <person name="Scott A.L."/>
        </authorList>
    </citation>
    <scope>NUCLEOTIDE SEQUENCE</scope>
    <source>
        <strain evidence="17">FR3</strain>
    </source>
</reference>
<evidence type="ECO:0000259" key="16">
    <source>
        <dbReference type="PROSITE" id="PS50125"/>
    </source>
</evidence>
<dbReference type="InterPro" id="IPR029787">
    <property type="entry name" value="Nucleotide_cyclase"/>
</dbReference>
<keyword evidence="13" id="KW-0175">Coiled coil</keyword>
<protein>
    <recommendedName>
        <fullName evidence="3">guanylate cyclase</fullName>
        <ecNumber evidence="3">4.6.1.2</ecNumber>
    </recommendedName>
</protein>
<proteinExistence type="predicted"/>
<keyword evidence="12" id="KW-0141">cGMP biosynthesis</keyword>
<dbReference type="GO" id="GO:0001653">
    <property type="term" value="F:peptide receptor activity"/>
    <property type="evidence" value="ECO:0007669"/>
    <property type="project" value="TreeGrafter"/>
</dbReference>
<keyword evidence="6" id="KW-0460">Magnesium</keyword>
<dbReference type="Gene3D" id="3.30.70.1230">
    <property type="entry name" value="Nucleotide cyclase"/>
    <property type="match status" value="1"/>
</dbReference>
<dbReference type="Gene3D" id="3.40.50.2300">
    <property type="match status" value="2"/>
</dbReference>
<evidence type="ECO:0000256" key="10">
    <source>
        <dbReference type="ARBA" id="ARBA00023180"/>
    </source>
</evidence>
<dbReference type="GO" id="GO:0005886">
    <property type="term" value="C:plasma membrane"/>
    <property type="evidence" value="ECO:0007669"/>
    <property type="project" value="TreeGrafter"/>
</dbReference>
<dbReference type="GO" id="GO:0004016">
    <property type="term" value="F:adenylate cyclase activity"/>
    <property type="evidence" value="ECO:0007669"/>
    <property type="project" value="TreeGrafter"/>
</dbReference>
<dbReference type="GO" id="GO:0043005">
    <property type="term" value="C:neuron projection"/>
    <property type="evidence" value="ECO:0007669"/>
    <property type="project" value="UniProtKB-ARBA"/>
</dbReference>
<dbReference type="OMA" id="FTEDHTP"/>
<dbReference type="GO" id="GO:0009582">
    <property type="term" value="P:detection of abiotic stimulus"/>
    <property type="evidence" value="ECO:0007669"/>
    <property type="project" value="UniProtKB-ARBA"/>
</dbReference>
<reference evidence="17" key="2">
    <citation type="submission" date="2012-12" db="EMBL/GenBank/DDBJ databases">
        <authorList>
            <consortium name="WormBase Consortium"/>
            <person name="Ghedin E."/>
            <person name="Paulini M."/>
        </authorList>
    </citation>
    <scope>NUCLEOTIDE SEQUENCE</scope>
    <source>
        <strain evidence="17">FR3</strain>
    </source>
</reference>
<dbReference type="AlphaFoldDB" id="A0A1I9GD92"/>
<organism evidence="17">
    <name type="scientific">Brugia malayi</name>
    <name type="common">Filarial nematode worm</name>
    <dbReference type="NCBI Taxonomy" id="6279"/>
    <lineage>
        <taxon>Eukaryota</taxon>
        <taxon>Metazoa</taxon>
        <taxon>Ecdysozoa</taxon>
        <taxon>Nematoda</taxon>
        <taxon>Chromadorea</taxon>
        <taxon>Rhabditida</taxon>
        <taxon>Spirurina</taxon>
        <taxon>Spiruromorpha</taxon>
        <taxon>Filarioidea</taxon>
        <taxon>Onchocercidae</taxon>
        <taxon>Brugia</taxon>
    </lineage>
</organism>
<dbReference type="Gene3D" id="1.10.510.10">
    <property type="entry name" value="Transferase(Phosphotransferase) domain 1"/>
    <property type="match status" value="1"/>
</dbReference>
<evidence type="ECO:0000256" key="1">
    <source>
        <dbReference type="ARBA" id="ARBA00001436"/>
    </source>
</evidence>
<dbReference type="EC" id="4.6.1.2" evidence="3"/>
<feature type="domain" description="Guanylate cyclase" evidence="16">
    <location>
        <begin position="931"/>
        <end position="1061"/>
    </location>
</feature>
<evidence type="ECO:0000256" key="14">
    <source>
        <dbReference type="SAM" id="Phobius"/>
    </source>
</evidence>
<keyword evidence="8" id="KW-0342">GTP-binding</keyword>
<dbReference type="SUPFAM" id="SSF55073">
    <property type="entry name" value="Nucleotide cyclase"/>
    <property type="match status" value="1"/>
</dbReference>
<dbReference type="GO" id="GO:0009266">
    <property type="term" value="P:response to temperature stimulus"/>
    <property type="evidence" value="ECO:0007669"/>
    <property type="project" value="UniProtKB-ARBA"/>
</dbReference>
<dbReference type="SMART" id="SM00220">
    <property type="entry name" value="S_TKc"/>
    <property type="match status" value="1"/>
</dbReference>
<dbReference type="InterPro" id="IPR001828">
    <property type="entry name" value="ANF_lig-bd_rcpt"/>
</dbReference>
<dbReference type="PROSITE" id="PS50125">
    <property type="entry name" value="GUANYLATE_CYCLASE_2"/>
    <property type="match status" value="1"/>
</dbReference>
<dbReference type="PANTHER" id="PTHR11920">
    <property type="entry name" value="GUANYLYL CYCLASE"/>
    <property type="match status" value="1"/>
</dbReference>
<keyword evidence="10" id="KW-0325">Glycoprotein</keyword>
<evidence type="ECO:0000256" key="6">
    <source>
        <dbReference type="ARBA" id="ARBA00022842"/>
    </source>
</evidence>
<evidence type="ECO:0000313" key="17">
    <source>
        <dbReference type="EMBL" id="CRZ24750.1"/>
    </source>
</evidence>
<comment type="catalytic activity">
    <reaction evidence="1">
        <text>GTP = 3',5'-cyclic GMP + diphosphate</text>
        <dbReference type="Rhea" id="RHEA:13665"/>
        <dbReference type="ChEBI" id="CHEBI:33019"/>
        <dbReference type="ChEBI" id="CHEBI:37565"/>
        <dbReference type="ChEBI" id="CHEBI:57746"/>
        <dbReference type="EC" id="4.6.1.2"/>
    </reaction>
</comment>
<keyword evidence="7 14" id="KW-1133">Transmembrane helix</keyword>
<evidence type="ECO:0000256" key="13">
    <source>
        <dbReference type="SAM" id="Coils"/>
    </source>
</evidence>